<dbReference type="KEGG" id="dti:Desti_1470"/>
<accession>I4C3P1</accession>
<dbReference type="HOGENOM" id="CLU_1052639_0_0_7"/>
<proteinExistence type="predicted"/>
<organism evidence="1 2">
    <name type="scientific">Desulfomonile tiedjei (strain ATCC 49306 / DSM 6799 / DCB-1)</name>
    <dbReference type="NCBI Taxonomy" id="706587"/>
    <lineage>
        <taxon>Bacteria</taxon>
        <taxon>Pseudomonadati</taxon>
        <taxon>Thermodesulfobacteriota</taxon>
        <taxon>Desulfomonilia</taxon>
        <taxon>Desulfomonilales</taxon>
        <taxon>Desulfomonilaceae</taxon>
        <taxon>Desulfomonile</taxon>
    </lineage>
</organism>
<name>I4C3P1_DESTA</name>
<dbReference type="RefSeq" id="WP_014809330.1">
    <property type="nucleotide sequence ID" value="NC_018025.1"/>
</dbReference>
<dbReference type="AlphaFoldDB" id="I4C3P1"/>
<dbReference type="EMBL" id="CP003360">
    <property type="protein sequence ID" value="AFM24182.1"/>
    <property type="molecule type" value="Genomic_DNA"/>
</dbReference>
<evidence type="ECO:0000313" key="1">
    <source>
        <dbReference type="EMBL" id="AFM24182.1"/>
    </source>
</evidence>
<dbReference type="Proteomes" id="UP000006055">
    <property type="component" value="Chromosome"/>
</dbReference>
<sequence length="264" mass="30217">MQDTILVPVTARGKRVVDLLKTDRREASQIMESLPRDEQISLVSHQALKDPKSAQELLFLMDDDKSRDVVEGIGDRTLFRIMKSQSSTHIGVLSLVNPERVQAILDLDQELFSTKGVTDPQTAYHWMVSFLEEDDATFTQLLSRLDIRVVASAFQDKIIRPSVKSGEPEDEDAASFPADFMVKLDRGELKPDDLEVSDEETLDILMRIYLTNEHYFNELVSIMVREEDLKTRTAEEAFDRIQQQVGDMSEFTEEAEEMFIPLEE</sequence>
<keyword evidence="2" id="KW-1185">Reference proteome</keyword>
<reference evidence="2" key="1">
    <citation type="submission" date="2012-06" db="EMBL/GenBank/DDBJ databases">
        <title>Complete sequence of chromosome of Desulfomonile tiedjei DSM 6799.</title>
        <authorList>
            <person name="Lucas S."/>
            <person name="Copeland A."/>
            <person name="Lapidus A."/>
            <person name="Glavina del Rio T."/>
            <person name="Dalin E."/>
            <person name="Tice H."/>
            <person name="Bruce D."/>
            <person name="Goodwin L."/>
            <person name="Pitluck S."/>
            <person name="Peters L."/>
            <person name="Ovchinnikova G."/>
            <person name="Zeytun A."/>
            <person name="Lu M."/>
            <person name="Kyrpides N."/>
            <person name="Mavromatis K."/>
            <person name="Ivanova N."/>
            <person name="Brettin T."/>
            <person name="Detter J.C."/>
            <person name="Han C."/>
            <person name="Larimer F."/>
            <person name="Land M."/>
            <person name="Hauser L."/>
            <person name="Markowitz V."/>
            <person name="Cheng J.-F."/>
            <person name="Hugenholtz P."/>
            <person name="Woyke T."/>
            <person name="Wu D."/>
            <person name="Spring S."/>
            <person name="Schroeder M."/>
            <person name="Brambilla E."/>
            <person name="Klenk H.-P."/>
            <person name="Eisen J.A."/>
        </authorList>
    </citation>
    <scope>NUCLEOTIDE SEQUENCE [LARGE SCALE GENOMIC DNA]</scope>
    <source>
        <strain evidence="2">ATCC 49306 / DSM 6799 / DCB-1</strain>
    </source>
</reference>
<protein>
    <submittedName>
        <fullName evidence="1">Uncharacterized protein</fullName>
    </submittedName>
</protein>
<gene>
    <name evidence="1" type="ordered locus">Desti_1470</name>
</gene>
<evidence type="ECO:0000313" key="2">
    <source>
        <dbReference type="Proteomes" id="UP000006055"/>
    </source>
</evidence>